<gene>
    <name evidence="8" type="ORF">E4O92_00020</name>
</gene>
<feature type="transmembrane region" description="Helical" evidence="7">
    <location>
        <begin position="335"/>
        <end position="357"/>
    </location>
</feature>
<feature type="transmembrane region" description="Helical" evidence="7">
    <location>
        <begin position="260"/>
        <end position="281"/>
    </location>
</feature>
<dbReference type="PANTHER" id="PTHR30250">
    <property type="entry name" value="PST FAMILY PREDICTED COLANIC ACID TRANSPORTER"/>
    <property type="match status" value="1"/>
</dbReference>
<feature type="transmembrane region" description="Helical" evidence="7">
    <location>
        <begin position="29"/>
        <end position="47"/>
    </location>
</feature>
<dbReference type="GO" id="GO:0005886">
    <property type="term" value="C:plasma membrane"/>
    <property type="evidence" value="ECO:0007669"/>
    <property type="project" value="UniProtKB-SubCell"/>
</dbReference>
<evidence type="ECO:0000313" key="8">
    <source>
        <dbReference type="EMBL" id="TFW36312.1"/>
    </source>
</evidence>
<protein>
    <submittedName>
        <fullName evidence="8">Lipopolysaccharide biosynthesis protein</fullName>
    </submittedName>
</protein>
<keyword evidence="6 7" id="KW-0472">Membrane</keyword>
<feature type="transmembrane region" description="Helical" evidence="7">
    <location>
        <begin position="124"/>
        <end position="145"/>
    </location>
</feature>
<evidence type="ECO:0000313" key="9">
    <source>
        <dbReference type="Proteomes" id="UP000297258"/>
    </source>
</evidence>
<dbReference type="CDD" id="cd13127">
    <property type="entry name" value="MATE_tuaB_like"/>
    <property type="match status" value="1"/>
</dbReference>
<dbReference type="Proteomes" id="UP000297258">
    <property type="component" value="Unassembled WGS sequence"/>
</dbReference>
<dbReference type="AlphaFoldDB" id="A0A4Y9T8V8"/>
<sequence>MIAGDRKAPRVRSPRLGWQALKWNYLGNFMRSLSQFVIGILLARLLGPEPFGIIAIAWMMLGIGNLFADLGFGAALVQRERLSNLDLRFIFTCQMAFASLLTVSTLAAAPAIAAYFHKPDGAPVIQAMSLLFVFQCLGETSAAVLRRSLNFKALQQVAIVSYLAGYLCAGLPLAWYGAGVWSLVVAQLLQSLLNSVLLIRLTAVPLAPCLRRDAHDMLSFGLKVTAANLSSWGISNLDVFCIGRAFGVVNLGLYNRALNLMNAPMSVITAGFQGVLFAACSRAQSDRQQVKRIYLETNAGVAMLCLPLFATAAVVPDTLIQAVYGKAWQSSVPLVTPLALAVMVNALLAIKGPILMAGNRVGLELKNQLITLLLFVPALFLAVQVSLQAVAWAVFGTYVVRWLLLAIDTLRVTGATLAEYVRTFRDPVLVGVLVAAVAASTDAVLASLAPLARLVAVAAACGLALAGLLRLLGGRFLKQNLATLVAVERLSSPLRRFLNV</sequence>
<dbReference type="EMBL" id="SPUM01000001">
    <property type="protein sequence ID" value="TFW36312.1"/>
    <property type="molecule type" value="Genomic_DNA"/>
</dbReference>
<comment type="caution">
    <text evidence="8">The sequence shown here is derived from an EMBL/GenBank/DDBJ whole genome shotgun (WGS) entry which is preliminary data.</text>
</comment>
<dbReference type="Pfam" id="PF13440">
    <property type="entry name" value="Polysacc_synt_3"/>
    <property type="match status" value="1"/>
</dbReference>
<name>A0A4Y9T8V8_9BURK</name>
<feature type="transmembrane region" description="Helical" evidence="7">
    <location>
        <begin position="454"/>
        <end position="472"/>
    </location>
</feature>
<feature type="transmembrane region" description="Helical" evidence="7">
    <location>
        <begin position="53"/>
        <end position="77"/>
    </location>
</feature>
<keyword evidence="5 7" id="KW-1133">Transmembrane helix</keyword>
<evidence type="ECO:0000256" key="5">
    <source>
        <dbReference type="ARBA" id="ARBA00022989"/>
    </source>
</evidence>
<feature type="transmembrane region" description="Helical" evidence="7">
    <location>
        <begin position="428"/>
        <end position="448"/>
    </location>
</feature>
<evidence type="ECO:0000256" key="2">
    <source>
        <dbReference type="ARBA" id="ARBA00007430"/>
    </source>
</evidence>
<comment type="similarity">
    <text evidence="2">Belongs to the polysaccharide synthase family.</text>
</comment>
<dbReference type="InterPro" id="IPR050833">
    <property type="entry name" value="Poly_Biosynth_Transport"/>
</dbReference>
<dbReference type="PANTHER" id="PTHR30250:SF10">
    <property type="entry name" value="LIPOPOLYSACCHARIDE BIOSYNTHESIS PROTEIN WZXC"/>
    <property type="match status" value="1"/>
</dbReference>
<feature type="transmembrane region" description="Helical" evidence="7">
    <location>
        <begin position="157"/>
        <end position="176"/>
    </location>
</feature>
<evidence type="ECO:0000256" key="6">
    <source>
        <dbReference type="ARBA" id="ARBA00023136"/>
    </source>
</evidence>
<evidence type="ECO:0000256" key="3">
    <source>
        <dbReference type="ARBA" id="ARBA00022475"/>
    </source>
</evidence>
<feature type="transmembrane region" description="Helical" evidence="7">
    <location>
        <begin position="401"/>
        <end position="421"/>
    </location>
</feature>
<comment type="subcellular location">
    <subcellularLocation>
        <location evidence="1">Cell membrane</location>
        <topology evidence="1">Multi-pass membrane protein</topology>
    </subcellularLocation>
</comment>
<feature type="transmembrane region" description="Helical" evidence="7">
    <location>
        <begin position="293"/>
        <end position="315"/>
    </location>
</feature>
<feature type="transmembrane region" description="Helical" evidence="7">
    <location>
        <begin position="369"/>
        <end position="395"/>
    </location>
</feature>
<feature type="transmembrane region" description="Helical" evidence="7">
    <location>
        <begin position="89"/>
        <end position="112"/>
    </location>
</feature>
<organism evidence="8 9">
    <name type="scientific">Massilia horti</name>
    <dbReference type="NCBI Taxonomy" id="2562153"/>
    <lineage>
        <taxon>Bacteria</taxon>
        <taxon>Pseudomonadati</taxon>
        <taxon>Pseudomonadota</taxon>
        <taxon>Betaproteobacteria</taxon>
        <taxon>Burkholderiales</taxon>
        <taxon>Oxalobacteraceae</taxon>
        <taxon>Telluria group</taxon>
        <taxon>Massilia</taxon>
    </lineage>
</organism>
<proteinExistence type="inferred from homology"/>
<evidence type="ECO:0000256" key="7">
    <source>
        <dbReference type="SAM" id="Phobius"/>
    </source>
</evidence>
<keyword evidence="3" id="KW-1003">Cell membrane</keyword>
<keyword evidence="4 7" id="KW-0812">Transmembrane</keyword>
<dbReference type="OrthoDB" id="8538786at2"/>
<reference evidence="8 9" key="1">
    <citation type="submission" date="2019-03" db="EMBL/GenBank/DDBJ databases">
        <title>Draft genome of Massilia hortus sp. nov., a novel bacterial species of the Oxalobacteraceae family.</title>
        <authorList>
            <person name="Peta V."/>
            <person name="Raths R."/>
            <person name="Bucking H."/>
        </authorList>
    </citation>
    <scope>NUCLEOTIDE SEQUENCE [LARGE SCALE GENOMIC DNA]</scope>
    <source>
        <strain evidence="8 9">ONC3</strain>
    </source>
</reference>
<evidence type="ECO:0000256" key="4">
    <source>
        <dbReference type="ARBA" id="ARBA00022692"/>
    </source>
</evidence>
<accession>A0A4Y9T8V8</accession>
<keyword evidence="9" id="KW-1185">Reference proteome</keyword>
<evidence type="ECO:0000256" key="1">
    <source>
        <dbReference type="ARBA" id="ARBA00004651"/>
    </source>
</evidence>